<feature type="region of interest" description="Disordered" evidence="3">
    <location>
        <begin position="1"/>
        <end position="32"/>
    </location>
</feature>
<dbReference type="STRING" id="77586.A0A0D9VPT0"/>
<dbReference type="Gramene" id="LPERR03G03990.1">
    <property type="protein sequence ID" value="LPERR03G03990.1"/>
    <property type="gene ID" value="LPERR03G03990"/>
</dbReference>
<evidence type="ECO:0000259" key="4">
    <source>
        <dbReference type="Pfam" id="PF04927"/>
    </source>
</evidence>
<keyword evidence="6" id="KW-1185">Reference proteome</keyword>
<feature type="region of interest" description="Disordered" evidence="3">
    <location>
        <begin position="196"/>
        <end position="220"/>
    </location>
</feature>
<dbReference type="Proteomes" id="UP000032180">
    <property type="component" value="Chromosome 3"/>
</dbReference>
<reference evidence="6" key="2">
    <citation type="submission" date="2013-12" db="EMBL/GenBank/DDBJ databases">
        <authorList>
            <person name="Yu Y."/>
            <person name="Lee S."/>
            <person name="de Baynast K."/>
            <person name="Wissotski M."/>
            <person name="Liu L."/>
            <person name="Talag J."/>
            <person name="Goicoechea J."/>
            <person name="Angelova A."/>
            <person name="Jetty R."/>
            <person name="Kudrna D."/>
            <person name="Golser W."/>
            <person name="Rivera L."/>
            <person name="Zhang J."/>
            <person name="Wing R."/>
        </authorList>
    </citation>
    <scope>NUCLEOTIDE SEQUENCE</scope>
</reference>
<dbReference type="InterPro" id="IPR042971">
    <property type="entry name" value="LEA_SMP"/>
</dbReference>
<feature type="domain" description="SMP" evidence="4">
    <location>
        <begin position="174"/>
        <end position="232"/>
    </location>
</feature>
<keyword evidence="2" id="KW-0677">Repeat</keyword>
<reference evidence="5 6" key="1">
    <citation type="submission" date="2012-08" db="EMBL/GenBank/DDBJ databases">
        <title>Oryza genome evolution.</title>
        <authorList>
            <person name="Wing R.A."/>
        </authorList>
    </citation>
    <scope>NUCLEOTIDE SEQUENCE</scope>
</reference>
<dbReference type="PANTHER" id="PTHR31174:SF41">
    <property type="entry name" value="OS12G0470000 PROTEIN"/>
    <property type="match status" value="1"/>
</dbReference>
<accession>A0A0D9VPT0</accession>
<dbReference type="eggNOG" id="ENOG502QPSX">
    <property type="taxonomic scope" value="Eukaryota"/>
</dbReference>
<evidence type="ECO:0000313" key="5">
    <source>
        <dbReference type="EnsemblPlants" id="LPERR03G03990.1"/>
    </source>
</evidence>
<dbReference type="EnsemblPlants" id="LPERR03G03990.1">
    <property type="protein sequence ID" value="LPERR03G03990.1"/>
    <property type="gene ID" value="LPERR03G03990"/>
</dbReference>
<sequence length="236" mass="23891">MQSAESVALGTRGETPKGGPAAAMQSAAQRNEQMGVVGDDQAAIDTTVEHGVTVSETPIPCGRVVTEFVAGQANQPTNIVFSCPTNILRDTCYLEVVGQFVEELPTKITIGEALEAAALAEGGRPVERGDAAVIKAAEAAATGLDAAKFPVGLAAQARSAAAANLSAARDEDKTNIGDILSNATAKMVADKEVESEDTARVAGAETRNNKTGATAMPGGVSASMAAAARLNRGNAP</sequence>
<dbReference type="AlphaFoldDB" id="A0A0D9VPT0"/>
<evidence type="ECO:0000256" key="3">
    <source>
        <dbReference type="SAM" id="MobiDB-lite"/>
    </source>
</evidence>
<feature type="domain" description="SMP" evidence="4">
    <location>
        <begin position="108"/>
        <end position="165"/>
    </location>
</feature>
<evidence type="ECO:0000256" key="2">
    <source>
        <dbReference type="ARBA" id="ARBA00022737"/>
    </source>
</evidence>
<proteinExistence type="inferred from homology"/>
<dbReference type="InterPro" id="IPR007011">
    <property type="entry name" value="LEA_SMP_dom"/>
</dbReference>
<reference evidence="5" key="3">
    <citation type="submission" date="2015-04" db="UniProtKB">
        <authorList>
            <consortium name="EnsemblPlants"/>
        </authorList>
    </citation>
    <scope>IDENTIFICATION</scope>
</reference>
<dbReference type="PANTHER" id="PTHR31174">
    <property type="entry name" value="SEED MATURATION FAMILY PROTEIN"/>
    <property type="match status" value="1"/>
</dbReference>
<protein>
    <recommendedName>
        <fullName evidence="4">SMP domain-containing protein</fullName>
    </recommendedName>
</protein>
<evidence type="ECO:0000313" key="6">
    <source>
        <dbReference type="Proteomes" id="UP000032180"/>
    </source>
</evidence>
<evidence type="ECO:0000256" key="1">
    <source>
        <dbReference type="ARBA" id="ARBA00010733"/>
    </source>
</evidence>
<name>A0A0D9VPT0_9ORYZ</name>
<dbReference type="Pfam" id="PF04927">
    <property type="entry name" value="SMP"/>
    <property type="match status" value="3"/>
</dbReference>
<dbReference type="HOGENOM" id="CLU_075678_0_0_1"/>
<comment type="similarity">
    <text evidence="1">Belongs to the LEA type SMP family.</text>
</comment>
<feature type="domain" description="SMP" evidence="4">
    <location>
        <begin position="1"/>
        <end position="33"/>
    </location>
</feature>
<organism evidence="5 6">
    <name type="scientific">Leersia perrieri</name>
    <dbReference type="NCBI Taxonomy" id="77586"/>
    <lineage>
        <taxon>Eukaryota</taxon>
        <taxon>Viridiplantae</taxon>
        <taxon>Streptophyta</taxon>
        <taxon>Embryophyta</taxon>
        <taxon>Tracheophyta</taxon>
        <taxon>Spermatophyta</taxon>
        <taxon>Magnoliopsida</taxon>
        <taxon>Liliopsida</taxon>
        <taxon>Poales</taxon>
        <taxon>Poaceae</taxon>
        <taxon>BOP clade</taxon>
        <taxon>Oryzoideae</taxon>
        <taxon>Oryzeae</taxon>
        <taxon>Oryzinae</taxon>
        <taxon>Leersia</taxon>
    </lineage>
</organism>